<comment type="caution">
    <text evidence="11">The sequence shown here is derived from an EMBL/GenBank/DDBJ whole genome shotgun (WGS) entry which is preliminary data.</text>
</comment>
<dbReference type="SUPFAM" id="SSF109604">
    <property type="entry name" value="HD-domain/PDEase-like"/>
    <property type="match status" value="1"/>
</dbReference>
<protein>
    <recommendedName>
        <fullName evidence="13">3',5'-cyclic-nucleotide phosphodiesterase</fullName>
    </recommendedName>
</protein>
<proteinExistence type="predicted"/>
<keyword evidence="4 8" id="KW-1133">Transmembrane helix</keyword>
<evidence type="ECO:0008006" key="13">
    <source>
        <dbReference type="Google" id="ProtNLM"/>
    </source>
</evidence>
<evidence type="ECO:0000313" key="12">
    <source>
        <dbReference type="Proteomes" id="UP000198406"/>
    </source>
</evidence>
<dbReference type="OrthoDB" id="546632at2759"/>
<feature type="region of interest" description="Disordered" evidence="7">
    <location>
        <begin position="1"/>
        <end position="50"/>
    </location>
</feature>
<keyword evidence="2 8" id="KW-0812">Transmembrane</keyword>
<dbReference type="InterPro" id="IPR036971">
    <property type="entry name" value="PDEase_catalytic_dom_sf"/>
</dbReference>
<dbReference type="Gene3D" id="1.10.1300.10">
    <property type="entry name" value="3'5'-cyclic nucleotide phosphodiesterase, catalytic domain"/>
    <property type="match status" value="1"/>
</dbReference>
<dbReference type="SUPFAM" id="SSF55073">
    <property type="entry name" value="Nucleotide cyclase"/>
    <property type="match status" value="1"/>
</dbReference>
<evidence type="ECO:0000259" key="10">
    <source>
        <dbReference type="PROSITE" id="PS51845"/>
    </source>
</evidence>
<dbReference type="PANTHER" id="PTHR11920:SF335">
    <property type="entry name" value="GUANYLATE CYCLASE"/>
    <property type="match status" value="1"/>
</dbReference>
<comment type="subcellular location">
    <subcellularLocation>
        <location evidence="1">Membrane</location>
    </subcellularLocation>
</comment>
<dbReference type="InterPro" id="IPR003607">
    <property type="entry name" value="HD/PDEase_dom"/>
</dbReference>
<evidence type="ECO:0000259" key="9">
    <source>
        <dbReference type="PROSITE" id="PS50125"/>
    </source>
</evidence>
<gene>
    <name evidence="11" type="ORF">FisN_14Lh306</name>
</gene>
<dbReference type="GO" id="GO:0007168">
    <property type="term" value="P:receptor guanylyl cyclase signaling pathway"/>
    <property type="evidence" value="ECO:0007669"/>
    <property type="project" value="TreeGrafter"/>
</dbReference>
<keyword evidence="5 8" id="KW-0472">Membrane</keyword>
<organism evidence="11 12">
    <name type="scientific">Fistulifera solaris</name>
    <name type="common">Oleaginous diatom</name>
    <dbReference type="NCBI Taxonomy" id="1519565"/>
    <lineage>
        <taxon>Eukaryota</taxon>
        <taxon>Sar</taxon>
        <taxon>Stramenopiles</taxon>
        <taxon>Ochrophyta</taxon>
        <taxon>Bacillariophyta</taxon>
        <taxon>Bacillariophyceae</taxon>
        <taxon>Bacillariophycidae</taxon>
        <taxon>Naviculales</taxon>
        <taxon>Naviculaceae</taxon>
        <taxon>Fistulifera</taxon>
    </lineage>
</organism>
<name>A0A1Z5JIB7_FISSO</name>
<dbReference type="Pfam" id="PF00233">
    <property type="entry name" value="PDEase_I"/>
    <property type="match status" value="1"/>
</dbReference>
<dbReference type="GO" id="GO:0004383">
    <property type="term" value="F:guanylate cyclase activity"/>
    <property type="evidence" value="ECO:0007669"/>
    <property type="project" value="TreeGrafter"/>
</dbReference>
<feature type="region of interest" description="Disordered" evidence="7">
    <location>
        <begin position="707"/>
        <end position="737"/>
    </location>
</feature>
<feature type="domain" description="PDEase" evidence="10">
    <location>
        <begin position="781"/>
        <end position="1069"/>
    </location>
</feature>
<reference evidence="11 12" key="1">
    <citation type="journal article" date="2015" name="Plant Cell">
        <title>Oil accumulation by the oleaginous diatom Fistulifera solaris as revealed by the genome and transcriptome.</title>
        <authorList>
            <person name="Tanaka T."/>
            <person name="Maeda Y."/>
            <person name="Veluchamy A."/>
            <person name="Tanaka M."/>
            <person name="Abida H."/>
            <person name="Marechal E."/>
            <person name="Bowler C."/>
            <person name="Muto M."/>
            <person name="Sunaga Y."/>
            <person name="Tanaka M."/>
            <person name="Yoshino T."/>
            <person name="Taniguchi T."/>
            <person name="Fukuda Y."/>
            <person name="Nemoto M."/>
            <person name="Matsumoto M."/>
            <person name="Wong P.S."/>
            <person name="Aburatani S."/>
            <person name="Fujibuchi W."/>
        </authorList>
    </citation>
    <scope>NUCLEOTIDE SEQUENCE [LARGE SCALE GENOMIC DNA]</scope>
    <source>
        <strain evidence="11 12">JPCC DA0580</strain>
    </source>
</reference>
<dbReference type="InParanoid" id="A0A1Z5JIB7"/>
<evidence type="ECO:0000256" key="5">
    <source>
        <dbReference type="ARBA" id="ARBA00023136"/>
    </source>
</evidence>
<dbReference type="GO" id="GO:0004016">
    <property type="term" value="F:adenylate cyclase activity"/>
    <property type="evidence" value="ECO:0007669"/>
    <property type="project" value="TreeGrafter"/>
</dbReference>
<feature type="domain" description="Guanylate cyclase" evidence="9">
    <location>
        <begin position="524"/>
        <end position="658"/>
    </location>
</feature>
<evidence type="ECO:0000256" key="2">
    <source>
        <dbReference type="ARBA" id="ARBA00022692"/>
    </source>
</evidence>
<dbReference type="Proteomes" id="UP000198406">
    <property type="component" value="Unassembled WGS sequence"/>
</dbReference>
<dbReference type="InterPro" id="IPR029787">
    <property type="entry name" value="Nucleotide_cyclase"/>
</dbReference>
<evidence type="ECO:0000313" key="11">
    <source>
        <dbReference type="EMBL" id="GAX13676.1"/>
    </source>
</evidence>
<evidence type="ECO:0000256" key="3">
    <source>
        <dbReference type="ARBA" id="ARBA00022741"/>
    </source>
</evidence>
<dbReference type="GO" id="GO:0001653">
    <property type="term" value="F:peptide receptor activity"/>
    <property type="evidence" value="ECO:0007669"/>
    <property type="project" value="TreeGrafter"/>
</dbReference>
<evidence type="ECO:0000256" key="8">
    <source>
        <dbReference type="SAM" id="Phobius"/>
    </source>
</evidence>
<dbReference type="Gene3D" id="3.30.70.1230">
    <property type="entry name" value="Nucleotide cyclase"/>
    <property type="match status" value="1"/>
</dbReference>
<dbReference type="GO" id="GO:0000166">
    <property type="term" value="F:nucleotide binding"/>
    <property type="evidence" value="ECO:0007669"/>
    <property type="project" value="UniProtKB-KW"/>
</dbReference>
<dbReference type="CDD" id="cd07302">
    <property type="entry name" value="CHD"/>
    <property type="match status" value="1"/>
</dbReference>
<feature type="transmembrane region" description="Helical" evidence="8">
    <location>
        <begin position="408"/>
        <end position="428"/>
    </location>
</feature>
<evidence type="ECO:0000256" key="1">
    <source>
        <dbReference type="ARBA" id="ARBA00004370"/>
    </source>
</evidence>
<evidence type="ECO:0000256" key="4">
    <source>
        <dbReference type="ARBA" id="ARBA00022989"/>
    </source>
</evidence>
<feature type="transmembrane region" description="Helical" evidence="8">
    <location>
        <begin position="61"/>
        <end position="82"/>
    </location>
</feature>
<dbReference type="InterPro" id="IPR002073">
    <property type="entry name" value="PDEase_catalytic_dom"/>
</dbReference>
<dbReference type="GO" id="GO:0035556">
    <property type="term" value="P:intracellular signal transduction"/>
    <property type="evidence" value="ECO:0007669"/>
    <property type="project" value="InterPro"/>
</dbReference>
<keyword evidence="6" id="KW-0456">Lyase</keyword>
<dbReference type="PROSITE" id="PS50125">
    <property type="entry name" value="GUANYLATE_CYCLASE_2"/>
    <property type="match status" value="1"/>
</dbReference>
<evidence type="ECO:0000256" key="7">
    <source>
        <dbReference type="SAM" id="MobiDB-lite"/>
    </source>
</evidence>
<keyword evidence="12" id="KW-1185">Reference proteome</keyword>
<dbReference type="SMART" id="SM00471">
    <property type="entry name" value="HDc"/>
    <property type="match status" value="1"/>
</dbReference>
<dbReference type="GO" id="GO:0005886">
    <property type="term" value="C:plasma membrane"/>
    <property type="evidence" value="ECO:0007669"/>
    <property type="project" value="TreeGrafter"/>
</dbReference>
<dbReference type="EMBL" id="BDSP01000071">
    <property type="protein sequence ID" value="GAX13676.1"/>
    <property type="molecule type" value="Genomic_DNA"/>
</dbReference>
<sequence length="1151" mass="128598">MFPQQIQFDSSESSRSLSSKHDGESTSDPSQSNNTTGRSDGSTSNGSFTKNETTVVNRTKLLVYVSLLLAGVAISVAAYFFAKNKEQSDFEAEFRNLAAEIIDVSETNVDNTVGQVHSLAISISSHATTMDKDAVWPNVTLPHFLERVSDAVSLTGSELFGFTPMVPVAQKSSFEIYAAAEWIKNNEGFIPTEMHNVDGEATTDVSQQGVYAPLWQVAPQANNLDIMLLDMTTFPWFQQLEMDILEVHHAVMSGIVDVEYLLKATRSVELTEWHPRSVIMQDIPMSMATGENARDTETNDESGGFVFAVLPWERFFQNVIPHELHGFLVEINDHCGSIVTYRIDGHEATVLGNGNLHDSKYDYLHLDSDFAGSARYDGTDSSAAHCYYVIDVYPTDKLKELYTTHTPILFASAILGVFLFTIGIFFCYDCAVERRQRRIASIAKRTNNIVKSLFPKNVQERIIAEAIEETEKAEQAGKLKGKGAYHLSAKDRLKETLANSLQGNKGHHANKNVPPIADLFPSTTIMFADLVGFTAWSSMREPAQVFLLLETIYSEFDLIAHKRRIFKVETVGDCYVAACGLPDPRRDHAVAMARFARDCRACMLSLMTQLEITLGPDTGELGLRIGLHSGPVTGGVLRGDKARFQLFGDTMNTTARIETTGKKNMIHISETTANILQAFGKGHWTKLREDKVNAKGKGEMTTYWLVKTDGPKSTSSGISSSEGTGTGTGTDQDDDANSVDTRVVFQSEEVNVADSNILTDKALRLVKWNSDVIGRILKDVMQRRQAVNVSADLEAVRRLEKDSSIGHVFGEITEVLDLPKFDAEATARQSALNPIALDQRAVQQLEAYVHAIATLYHNNPFHNFEHVSHVIMSVTKLFSRIVAPEVSGDNRTLHDHTYGITSDPLTHFAAVFAALIHDVDHQGVANATLVDENNPLATVYNNKSVAEQNSVDIAWSLLMDDAFIDFRNCIYTTPAEYRHFRQLVVNLVMATDIMDKSLSQARKDRWAKAFSDSSDEYGSSLEKLEEENERNVNRKATIVLEHVIQASDVSHTMQHWHIYRKWNARLFEEMMKAYRQGRTQVNPADRWYEGEKGFFDFYIIPLAKKLKDCGVFGVSSEEYLNYAETNRKEWEAKGEAIVAEMIDKFQEDPFP</sequence>
<feature type="compositionally biased region" description="Low complexity" evidence="7">
    <location>
        <begin position="713"/>
        <end position="723"/>
    </location>
</feature>
<dbReference type="GO" id="GO:0004114">
    <property type="term" value="F:3',5'-cyclic-nucleotide phosphodiesterase activity"/>
    <property type="evidence" value="ECO:0007669"/>
    <property type="project" value="InterPro"/>
</dbReference>
<dbReference type="InterPro" id="IPR050401">
    <property type="entry name" value="Cyclic_nucleotide_synthase"/>
</dbReference>
<dbReference type="SMART" id="SM00044">
    <property type="entry name" value="CYCc"/>
    <property type="match status" value="1"/>
</dbReference>
<dbReference type="Pfam" id="PF00211">
    <property type="entry name" value="Guanylate_cyc"/>
    <property type="match status" value="1"/>
</dbReference>
<dbReference type="PROSITE" id="PS51845">
    <property type="entry name" value="PDEASE_I_2"/>
    <property type="match status" value="1"/>
</dbReference>
<dbReference type="PANTHER" id="PTHR11920">
    <property type="entry name" value="GUANYLYL CYCLASE"/>
    <property type="match status" value="1"/>
</dbReference>
<evidence type="ECO:0000256" key="6">
    <source>
        <dbReference type="ARBA" id="ARBA00023239"/>
    </source>
</evidence>
<dbReference type="InterPro" id="IPR001054">
    <property type="entry name" value="A/G_cyclase"/>
</dbReference>
<accession>A0A1Z5JIB7</accession>
<keyword evidence="3" id="KW-0547">Nucleotide-binding</keyword>
<feature type="compositionally biased region" description="Polar residues" evidence="7">
    <location>
        <begin position="26"/>
        <end position="50"/>
    </location>
</feature>
<dbReference type="AlphaFoldDB" id="A0A1Z5JIB7"/>